<dbReference type="GO" id="GO:0080019">
    <property type="term" value="F:alcohol-forming very long-chain fatty acyl-CoA reductase activity"/>
    <property type="evidence" value="ECO:0007669"/>
    <property type="project" value="InterPro"/>
</dbReference>
<evidence type="ECO:0000259" key="5">
    <source>
        <dbReference type="Pfam" id="PF03015"/>
    </source>
</evidence>
<feature type="transmembrane region" description="Helical" evidence="4">
    <location>
        <begin position="326"/>
        <end position="346"/>
    </location>
</feature>
<evidence type="ECO:0000259" key="6">
    <source>
        <dbReference type="Pfam" id="PF07993"/>
    </source>
</evidence>
<keyword evidence="4" id="KW-1133">Transmembrane helix</keyword>
<dbReference type="Gene3D" id="3.40.50.720">
    <property type="entry name" value="NAD(P)-binding Rossmann-like Domain"/>
    <property type="match status" value="1"/>
</dbReference>
<dbReference type="PANTHER" id="PTHR11011">
    <property type="entry name" value="MALE STERILITY PROTEIN 2-RELATED"/>
    <property type="match status" value="1"/>
</dbReference>
<dbReference type="InterPro" id="IPR013120">
    <property type="entry name" value="FAR_NAD-bd"/>
</dbReference>
<reference evidence="7" key="1">
    <citation type="submission" date="2020-10" db="EMBL/GenBank/DDBJ databases">
        <authorList>
            <person name="Han B."/>
            <person name="Lu T."/>
            <person name="Zhao Q."/>
            <person name="Huang X."/>
            <person name="Zhao Y."/>
        </authorList>
    </citation>
    <scope>NUCLEOTIDE SEQUENCE</scope>
</reference>
<dbReference type="PANTHER" id="PTHR11011:SF39">
    <property type="entry name" value="FATTY ACYL-COA REDUCTASE"/>
    <property type="match status" value="1"/>
</dbReference>
<keyword evidence="3 4" id="KW-0443">Lipid metabolism</keyword>
<keyword evidence="4" id="KW-0521">NADP</keyword>
<protein>
    <recommendedName>
        <fullName evidence="4">Fatty acyl-CoA reductase</fullName>
        <ecNumber evidence="4">1.2.1.84</ecNumber>
    </recommendedName>
</protein>
<dbReference type="CDD" id="cd09071">
    <property type="entry name" value="FAR_C"/>
    <property type="match status" value="1"/>
</dbReference>
<dbReference type="EC" id="1.2.1.84" evidence="4"/>
<dbReference type="AlphaFoldDB" id="A0A811R4S2"/>
<sequence>MAARYDVSLDVNVMGVKHLCHFAQHLCLRRQGRAPPGEAHKARRVAARGQVPLDVDAELRLVREAKKELMDASDDEHKKTERKAMKELGIQRARHFGWSNTYIFTKAMGEMVLGQLQGDMPVVIMCPSIITSVREDPLPGWMQGTRTIDKLIIGYAKQNLSCFLGDLSVVVDVIPGDMVANAMMAAMVAHSEEKAPEAVPVYHVTSSLRNPVAYSVLYESGRRHFYENPRVGKDGKVIPTREMRFFPTITQFHLYMMLTFKLPLERHHGPHRPTARLLSWALGVDLGDSYAWISVGRWIGKKEGGGAYLGYAAAGFASMSVRSASAVAVLHLVNLLLCGLFARLYNDLNCKYKFIMHLVDVNGRFALFNGCFDDMNMERLRLTTVMKTPGDQMFNFEPKTIDWDDYFTRIHIPGVLKYLCK</sequence>
<dbReference type="GO" id="GO:0035336">
    <property type="term" value="P:long-chain fatty-acyl-CoA metabolic process"/>
    <property type="evidence" value="ECO:0007669"/>
    <property type="project" value="TreeGrafter"/>
</dbReference>
<dbReference type="InterPro" id="IPR036291">
    <property type="entry name" value="NAD(P)-bd_dom_sf"/>
</dbReference>
<organism evidence="7 8">
    <name type="scientific">Miscanthus lutarioriparius</name>
    <dbReference type="NCBI Taxonomy" id="422564"/>
    <lineage>
        <taxon>Eukaryota</taxon>
        <taxon>Viridiplantae</taxon>
        <taxon>Streptophyta</taxon>
        <taxon>Embryophyta</taxon>
        <taxon>Tracheophyta</taxon>
        <taxon>Spermatophyta</taxon>
        <taxon>Magnoliopsida</taxon>
        <taxon>Liliopsida</taxon>
        <taxon>Poales</taxon>
        <taxon>Poaceae</taxon>
        <taxon>PACMAD clade</taxon>
        <taxon>Panicoideae</taxon>
        <taxon>Andropogonodae</taxon>
        <taxon>Andropogoneae</taxon>
        <taxon>Saccharinae</taxon>
        <taxon>Miscanthus</taxon>
    </lineage>
</organism>
<comment type="function">
    <text evidence="4">Catalyzes the reduction of fatty acyl-CoA to fatty alcohols.</text>
</comment>
<dbReference type="Pfam" id="PF03015">
    <property type="entry name" value="Sterile"/>
    <property type="match status" value="1"/>
</dbReference>
<evidence type="ECO:0000256" key="4">
    <source>
        <dbReference type="RuleBase" id="RU363097"/>
    </source>
</evidence>
<evidence type="ECO:0000313" key="7">
    <source>
        <dbReference type="EMBL" id="CAD6265059.1"/>
    </source>
</evidence>
<comment type="caution">
    <text evidence="7">The sequence shown here is derived from an EMBL/GenBank/DDBJ whole genome shotgun (WGS) entry which is preliminary data.</text>
</comment>
<dbReference type="GO" id="GO:0102965">
    <property type="term" value="F:alcohol-forming long-chain fatty acyl-CoA reductase activity"/>
    <property type="evidence" value="ECO:0007669"/>
    <property type="project" value="UniProtKB-EC"/>
</dbReference>
<name>A0A811R4S2_9POAL</name>
<dbReference type="GO" id="GO:0010345">
    <property type="term" value="P:suberin biosynthetic process"/>
    <property type="evidence" value="ECO:0007669"/>
    <property type="project" value="TreeGrafter"/>
</dbReference>
<dbReference type="SUPFAM" id="SSF51735">
    <property type="entry name" value="NAD(P)-binding Rossmann-fold domains"/>
    <property type="match status" value="1"/>
</dbReference>
<dbReference type="OrthoDB" id="429813at2759"/>
<evidence type="ECO:0000256" key="1">
    <source>
        <dbReference type="ARBA" id="ARBA00005928"/>
    </source>
</evidence>
<feature type="domain" description="Thioester reductase (TE)" evidence="6">
    <location>
        <begin position="74"/>
        <end position="183"/>
    </location>
</feature>
<proteinExistence type="inferred from homology"/>
<dbReference type="Pfam" id="PF07993">
    <property type="entry name" value="NAD_binding_4"/>
    <property type="match status" value="1"/>
</dbReference>
<comment type="similarity">
    <text evidence="1 4">Belongs to the fatty acyl-CoA reductase family.</text>
</comment>
<comment type="catalytic activity">
    <reaction evidence="4">
        <text>a long-chain fatty acyl-CoA + 2 NADPH + 2 H(+) = a long-chain primary fatty alcohol + 2 NADP(+) + CoA</text>
        <dbReference type="Rhea" id="RHEA:52716"/>
        <dbReference type="ChEBI" id="CHEBI:15378"/>
        <dbReference type="ChEBI" id="CHEBI:57287"/>
        <dbReference type="ChEBI" id="CHEBI:57783"/>
        <dbReference type="ChEBI" id="CHEBI:58349"/>
        <dbReference type="ChEBI" id="CHEBI:77396"/>
        <dbReference type="ChEBI" id="CHEBI:83139"/>
        <dbReference type="EC" id="1.2.1.84"/>
    </reaction>
</comment>
<keyword evidence="2 4" id="KW-0444">Lipid biosynthesis</keyword>
<gene>
    <name evidence="7" type="ORF">NCGR_LOCUS48364</name>
</gene>
<dbReference type="InterPro" id="IPR026055">
    <property type="entry name" value="FAR"/>
</dbReference>
<dbReference type="Proteomes" id="UP000604825">
    <property type="component" value="Unassembled WGS sequence"/>
</dbReference>
<evidence type="ECO:0000256" key="3">
    <source>
        <dbReference type="ARBA" id="ARBA00023098"/>
    </source>
</evidence>
<keyword evidence="4" id="KW-0560">Oxidoreductase</keyword>
<evidence type="ECO:0000256" key="2">
    <source>
        <dbReference type="ARBA" id="ARBA00022516"/>
    </source>
</evidence>
<keyword evidence="8" id="KW-1185">Reference proteome</keyword>
<dbReference type="EMBL" id="CAJGYO010000013">
    <property type="protein sequence ID" value="CAD6265059.1"/>
    <property type="molecule type" value="Genomic_DNA"/>
</dbReference>
<evidence type="ECO:0000313" key="8">
    <source>
        <dbReference type="Proteomes" id="UP000604825"/>
    </source>
</evidence>
<accession>A0A811R4S2</accession>
<dbReference type="InterPro" id="IPR033640">
    <property type="entry name" value="FAR_C"/>
</dbReference>
<keyword evidence="4" id="KW-0472">Membrane</keyword>
<keyword evidence="4" id="KW-0812">Transmembrane</keyword>
<feature type="domain" description="Fatty acyl-CoA reductase C-terminal" evidence="5">
    <location>
        <begin position="330"/>
        <end position="421"/>
    </location>
</feature>